<keyword evidence="2" id="KW-1185">Reference proteome</keyword>
<gene>
    <name evidence="1" type="ORF">GTK09_26065</name>
</gene>
<dbReference type="EMBL" id="JAAAMG010000042">
    <property type="protein sequence ID" value="NDW07872.1"/>
    <property type="molecule type" value="Genomic_DNA"/>
</dbReference>
<dbReference type="AlphaFoldDB" id="A0A6N9TBC2"/>
<evidence type="ECO:0000313" key="2">
    <source>
        <dbReference type="Proteomes" id="UP000469011"/>
    </source>
</evidence>
<protein>
    <recommendedName>
        <fullName evidence="3">SCP2 domain-containing protein</fullName>
    </recommendedName>
</protein>
<reference evidence="1 2" key="1">
    <citation type="submission" date="2020-01" db="EMBL/GenBank/DDBJ databases">
        <title>Jiella pacifica sp. nov.</title>
        <authorList>
            <person name="Xue Z."/>
            <person name="Zhu S."/>
            <person name="Chen J."/>
            <person name="Yang J."/>
        </authorList>
    </citation>
    <scope>NUCLEOTIDE SEQUENCE [LARGE SCALE GENOMIC DNA]</scope>
    <source>
        <strain evidence="1 2">40Bstr34</strain>
    </source>
</reference>
<evidence type="ECO:0008006" key="3">
    <source>
        <dbReference type="Google" id="ProtNLM"/>
    </source>
</evidence>
<proteinExistence type="predicted"/>
<accession>A0A6N9TBC2</accession>
<evidence type="ECO:0000313" key="1">
    <source>
        <dbReference type="EMBL" id="NDW07872.1"/>
    </source>
</evidence>
<organism evidence="1 2">
    <name type="scientific">Jiella pacifica</name>
    <dbReference type="NCBI Taxonomy" id="2696469"/>
    <lineage>
        <taxon>Bacteria</taxon>
        <taxon>Pseudomonadati</taxon>
        <taxon>Pseudomonadota</taxon>
        <taxon>Alphaproteobacteria</taxon>
        <taxon>Hyphomicrobiales</taxon>
        <taxon>Aurantimonadaceae</taxon>
        <taxon>Jiella</taxon>
    </lineage>
</organism>
<comment type="caution">
    <text evidence="1">The sequence shown here is derived from an EMBL/GenBank/DDBJ whole genome shotgun (WGS) entry which is preliminary data.</text>
</comment>
<sequence length="142" mass="15224">MTEHRKQPQGTVPWFEMVGAEMSRAASRSGLSPDLTVSLVERYSDGTELGEGLVQGLRFDIVAGKPSFRVGVRPDERGDVTIVVTAAAARRLNALYGGDPTYPAARAAFLASGAMRVDGDPSRLGGWLETVHDPIVDRTSQP</sequence>
<name>A0A6N9TBC2_9HYPH</name>
<dbReference type="RefSeq" id="WP_163466325.1">
    <property type="nucleotide sequence ID" value="NZ_JAAAMG010000042.1"/>
</dbReference>
<dbReference type="Proteomes" id="UP000469011">
    <property type="component" value="Unassembled WGS sequence"/>
</dbReference>